<protein>
    <submittedName>
        <fullName evidence="2">Uncharacterized protein</fullName>
    </submittedName>
</protein>
<dbReference type="GeneID" id="36326565"/>
<dbReference type="AlphaFoldDB" id="A0A1X6MI01"/>
<evidence type="ECO:0000313" key="2">
    <source>
        <dbReference type="EMBL" id="OSX55980.1"/>
    </source>
</evidence>
<sequence length="116" mass="13029">TPSRSQHSSPPPAPRRARKDAQHDRDRDRESAWGRSKLLSRLLTRDERDVAHVRTMLALTSERLAHETRRADDVGACIADARHRIRTARDAVPLAQADTAHAHEGVRLHKLRLGAA</sequence>
<feature type="region of interest" description="Disordered" evidence="1">
    <location>
        <begin position="1"/>
        <end position="32"/>
    </location>
</feature>
<dbReference type="EMBL" id="KZ110694">
    <property type="protein sequence ID" value="OSX55980.1"/>
    <property type="molecule type" value="Genomic_DNA"/>
</dbReference>
<accession>A0A1X6MI01</accession>
<dbReference type="OrthoDB" id="3268221at2759"/>
<gene>
    <name evidence="2" type="ORF">POSPLADRAFT_1063152</name>
</gene>
<reference evidence="2 3" key="1">
    <citation type="submission" date="2017-04" db="EMBL/GenBank/DDBJ databases">
        <title>Genome Sequence of the Model Brown-Rot Fungus Postia placenta SB12.</title>
        <authorList>
            <consortium name="DOE Joint Genome Institute"/>
            <person name="Gaskell J."/>
            <person name="Kersten P."/>
            <person name="Larrondo L.F."/>
            <person name="Canessa P."/>
            <person name="Martinez D."/>
            <person name="Hibbett D."/>
            <person name="Schmoll M."/>
            <person name="Kubicek C.P."/>
            <person name="Martinez A.T."/>
            <person name="Yadav J."/>
            <person name="Master E."/>
            <person name="Magnuson J.K."/>
            <person name="James T."/>
            <person name="Yaver D."/>
            <person name="Berka R."/>
            <person name="Labutti K."/>
            <person name="Lipzen A."/>
            <person name="Aerts A."/>
            <person name="Barry K."/>
            <person name="Henrissat B."/>
            <person name="Blanchette R."/>
            <person name="Grigoriev I."/>
            <person name="Cullen D."/>
        </authorList>
    </citation>
    <scope>NUCLEOTIDE SEQUENCE [LARGE SCALE GENOMIC DNA]</scope>
    <source>
        <strain evidence="2 3">MAD-698-R-SB12</strain>
    </source>
</reference>
<keyword evidence="3" id="KW-1185">Reference proteome</keyword>
<evidence type="ECO:0000313" key="3">
    <source>
        <dbReference type="Proteomes" id="UP000194127"/>
    </source>
</evidence>
<evidence type="ECO:0000256" key="1">
    <source>
        <dbReference type="SAM" id="MobiDB-lite"/>
    </source>
</evidence>
<organism evidence="2 3">
    <name type="scientific">Postia placenta MAD-698-R-SB12</name>
    <dbReference type="NCBI Taxonomy" id="670580"/>
    <lineage>
        <taxon>Eukaryota</taxon>
        <taxon>Fungi</taxon>
        <taxon>Dikarya</taxon>
        <taxon>Basidiomycota</taxon>
        <taxon>Agaricomycotina</taxon>
        <taxon>Agaricomycetes</taxon>
        <taxon>Polyporales</taxon>
        <taxon>Adustoporiaceae</taxon>
        <taxon>Rhodonia</taxon>
    </lineage>
</organism>
<dbReference type="RefSeq" id="XP_024332774.1">
    <property type="nucleotide sequence ID" value="XM_024481615.1"/>
</dbReference>
<feature type="compositionally biased region" description="Basic and acidic residues" evidence="1">
    <location>
        <begin position="19"/>
        <end position="32"/>
    </location>
</feature>
<feature type="non-terminal residue" evidence="2">
    <location>
        <position position="1"/>
    </location>
</feature>
<name>A0A1X6MI01_9APHY</name>
<proteinExistence type="predicted"/>
<dbReference type="STRING" id="670580.A0A1X6MI01"/>
<dbReference type="Proteomes" id="UP000194127">
    <property type="component" value="Unassembled WGS sequence"/>
</dbReference>